<sequence>MVLNIKSNHDADDKGGSYESKKEELPPFSDDLCLKNGDFLFYPSVSE</sequence>
<reference evidence="2 3" key="1">
    <citation type="submission" date="2009-10" db="EMBL/GenBank/DDBJ databases">
        <authorList>
            <person name="Weinstock G."/>
            <person name="Sodergren E."/>
            <person name="Clifton S."/>
            <person name="Fulton L."/>
            <person name="Fulton B."/>
            <person name="Courtney L."/>
            <person name="Fronick C."/>
            <person name="Harrison M."/>
            <person name="Strong C."/>
            <person name="Farmer C."/>
            <person name="Delahaunty K."/>
            <person name="Markovic C."/>
            <person name="Hall O."/>
            <person name="Minx P."/>
            <person name="Tomlinson C."/>
            <person name="Mitreva M."/>
            <person name="Nelson J."/>
            <person name="Hou S."/>
            <person name="Wollam A."/>
            <person name="Pepin K.H."/>
            <person name="Johnson M."/>
            <person name="Bhonagiri V."/>
            <person name="Nash W.E."/>
            <person name="Warren W."/>
            <person name="Chinwalla A."/>
            <person name="Mardis E.R."/>
            <person name="Wilson R.K."/>
        </authorList>
    </citation>
    <scope>NUCLEOTIDE SEQUENCE [LARGE SCALE GENOMIC DNA]</scope>
    <source>
        <strain evidence="3">ATCC 25996 / DSM 4631 / NCTC 10774 / M26</strain>
    </source>
</reference>
<dbReference type="STRING" id="546266.NEIMUCOT_04669"/>
<organism evidence="2 3">
    <name type="scientific">Neisseria mucosa (strain ATCC 25996 / DSM 4631 / NCTC 10774 / M26)</name>
    <dbReference type="NCBI Taxonomy" id="546266"/>
    <lineage>
        <taxon>Bacteria</taxon>
        <taxon>Pseudomonadati</taxon>
        <taxon>Pseudomonadota</taxon>
        <taxon>Betaproteobacteria</taxon>
        <taxon>Neisseriales</taxon>
        <taxon>Neisseriaceae</taxon>
        <taxon>Neisseria</taxon>
    </lineage>
</organism>
<accession>D2ZVM6</accession>
<evidence type="ECO:0000256" key="1">
    <source>
        <dbReference type="SAM" id="MobiDB-lite"/>
    </source>
</evidence>
<name>D2ZVM6_NEIM2</name>
<comment type="caution">
    <text evidence="2">The sequence shown here is derived from an EMBL/GenBank/DDBJ whole genome shotgun (WGS) entry which is preliminary data.</text>
</comment>
<dbReference type="AlphaFoldDB" id="D2ZVM6"/>
<dbReference type="Proteomes" id="UP000003344">
    <property type="component" value="Unassembled WGS sequence"/>
</dbReference>
<feature type="compositionally biased region" description="Basic and acidic residues" evidence="1">
    <location>
        <begin position="7"/>
        <end position="25"/>
    </location>
</feature>
<evidence type="ECO:0000313" key="3">
    <source>
        <dbReference type="Proteomes" id="UP000003344"/>
    </source>
</evidence>
<evidence type="ECO:0000313" key="2">
    <source>
        <dbReference type="EMBL" id="EFC89007.1"/>
    </source>
</evidence>
<dbReference type="EMBL" id="ACDX02000005">
    <property type="protein sequence ID" value="EFC89007.1"/>
    <property type="molecule type" value="Genomic_DNA"/>
</dbReference>
<feature type="region of interest" description="Disordered" evidence="1">
    <location>
        <begin position="1"/>
        <end position="27"/>
    </location>
</feature>
<protein>
    <submittedName>
        <fullName evidence="2">Uncharacterized protein</fullName>
    </submittedName>
</protein>
<gene>
    <name evidence="2" type="ORF">NEIMUCOT_04669</name>
</gene>
<proteinExistence type="predicted"/>